<dbReference type="STRING" id="1435349.PW52_16800"/>
<name>A0A0D7VWK9_9FLAO</name>
<keyword evidence="3" id="KW-1185">Reference proteome</keyword>
<dbReference type="OrthoDB" id="2719609at2"/>
<dbReference type="Pfam" id="PF00903">
    <property type="entry name" value="Glyoxalase"/>
    <property type="match status" value="1"/>
</dbReference>
<dbReference type="InterPro" id="IPR029068">
    <property type="entry name" value="Glyas_Bleomycin-R_OHBP_Dase"/>
</dbReference>
<dbReference type="EMBL" id="JTDW01000030">
    <property type="protein sequence ID" value="KJD31199.1"/>
    <property type="molecule type" value="Genomic_DNA"/>
</dbReference>
<feature type="domain" description="Glyoxalase/fosfomycin resistance/dioxygenase" evidence="1">
    <location>
        <begin position="8"/>
        <end position="115"/>
    </location>
</feature>
<dbReference type="InterPro" id="IPR004360">
    <property type="entry name" value="Glyas_Fos-R_dOase_dom"/>
</dbReference>
<sequence length="119" mass="13493">MNLGKFSLSLNVKDINKSLQFYTNLGFIIIDGGHQNEEFKDSETMKWRILENSSVKIGLFQGMFDQNILSFHPLDLMNIQSLLKDSGVTFSKEAKQNDSMKSAIILDPDGNQIMFEEIG</sequence>
<protein>
    <recommendedName>
        <fullName evidence="1">Glyoxalase/fosfomycin resistance/dioxygenase domain-containing protein</fullName>
    </recommendedName>
</protein>
<dbReference type="Proteomes" id="UP000032578">
    <property type="component" value="Unassembled WGS sequence"/>
</dbReference>
<evidence type="ECO:0000313" key="3">
    <source>
        <dbReference type="Proteomes" id="UP000032578"/>
    </source>
</evidence>
<evidence type="ECO:0000313" key="2">
    <source>
        <dbReference type="EMBL" id="KJD31199.1"/>
    </source>
</evidence>
<accession>A0A0D7VWK9</accession>
<evidence type="ECO:0000259" key="1">
    <source>
        <dbReference type="Pfam" id="PF00903"/>
    </source>
</evidence>
<dbReference type="RefSeq" id="WP_044634147.1">
    <property type="nucleotide sequence ID" value="NZ_JTDW01000030.1"/>
</dbReference>
<gene>
    <name evidence="2" type="ORF">PW52_16800</name>
</gene>
<proteinExistence type="predicted"/>
<reference evidence="2 3" key="1">
    <citation type="submission" date="2014-11" db="EMBL/GenBank/DDBJ databases">
        <title>Tamlana sedimentorum sp. nov., isolated from shallow sand sediments of the Sea of Japan.</title>
        <authorList>
            <person name="Romanenko L.A."/>
        </authorList>
    </citation>
    <scope>NUCLEOTIDE SEQUENCE [LARGE SCALE GENOMIC DNA]</scope>
    <source>
        <strain evidence="2 3">JCM 19808</strain>
    </source>
</reference>
<dbReference type="SUPFAM" id="SSF54593">
    <property type="entry name" value="Glyoxalase/Bleomycin resistance protein/Dihydroxybiphenyl dioxygenase"/>
    <property type="match status" value="1"/>
</dbReference>
<dbReference type="AlphaFoldDB" id="A0A0D7VWK9"/>
<organism evidence="2 3">
    <name type="scientific">Neotamlana sedimentorum</name>
    <dbReference type="NCBI Taxonomy" id="1435349"/>
    <lineage>
        <taxon>Bacteria</taxon>
        <taxon>Pseudomonadati</taxon>
        <taxon>Bacteroidota</taxon>
        <taxon>Flavobacteriia</taxon>
        <taxon>Flavobacteriales</taxon>
        <taxon>Flavobacteriaceae</taxon>
        <taxon>Neotamlana</taxon>
    </lineage>
</organism>
<dbReference type="PATRIC" id="fig|1435349.4.peg.1922"/>
<dbReference type="Gene3D" id="3.10.180.10">
    <property type="entry name" value="2,3-Dihydroxybiphenyl 1,2-Dioxygenase, domain 1"/>
    <property type="match status" value="1"/>
</dbReference>
<comment type="caution">
    <text evidence="2">The sequence shown here is derived from an EMBL/GenBank/DDBJ whole genome shotgun (WGS) entry which is preliminary data.</text>
</comment>